<evidence type="ECO:0000256" key="2">
    <source>
        <dbReference type="SAM" id="Phobius"/>
    </source>
</evidence>
<organism evidence="3 4">
    <name type="scientific">Nannocystis pusilla</name>
    <dbReference type="NCBI Taxonomy" id="889268"/>
    <lineage>
        <taxon>Bacteria</taxon>
        <taxon>Pseudomonadati</taxon>
        <taxon>Myxococcota</taxon>
        <taxon>Polyangia</taxon>
        <taxon>Nannocystales</taxon>
        <taxon>Nannocystaceae</taxon>
        <taxon>Nannocystis</taxon>
    </lineage>
</organism>
<accession>A0A9X3EUX5</accession>
<dbReference type="Proteomes" id="UP001150924">
    <property type="component" value="Unassembled WGS sequence"/>
</dbReference>
<evidence type="ECO:0000313" key="4">
    <source>
        <dbReference type="Proteomes" id="UP001150924"/>
    </source>
</evidence>
<feature type="region of interest" description="Disordered" evidence="1">
    <location>
        <begin position="70"/>
        <end position="91"/>
    </location>
</feature>
<feature type="transmembrane region" description="Helical" evidence="2">
    <location>
        <begin position="157"/>
        <end position="180"/>
    </location>
</feature>
<gene>
    <name evidence="3" type="ORF">OV079_30825</name>
</gene>
<feature type="transmembrane region" description="Helical" evidence="2">
    <location>
        <begin position="210"/>
        <end position="231"/>
    </location>
</feature>
<comment type="caution">
    <text evidence="3">The sequence shown here is derived from an EMBL/GenBank/DDBJ whole genome shotgun (WGS) entry which is preliminary data.</text>
</comment>
<proteinExistence type="predicted"/>
<dbReference type="RefSeq" id="WP_267772609.1">
    <property type="nucleotide sequence ID" value="NZ_JAPNKE010000002.1"/>
</dbReference>
<evidence type="ECO:0000256" key="1">
    <source>
        <dbReference type="SAM" id="MobiDB-lite"/>
    </source>
</evidence>
<dbReference type="AlphaFoldDB" id="A0A9X3EUX5"/>
<keyword evidence="2" id="KW-0472">Membrane</keyword>
<reference evidence="3" key="1">
    <citation type="submission" date="2022-11" db="EMBL/GenBank/DDBJ databases">
        <title>Minimal conservation of predation-associated metabolite biosynthetic gene clusters underscores biosynthetic potential of Myxococcota including descriptions for ten novel species: Archangium lansinium sp. nov., Myxococcus landrumus sp. nov., Nannocystis bai.</title>
        <authorList>
            <person name="Ahearne A."/>
            <person name="Stevens C."/>
            <person name="Phillips K."/>
        </authorList>
    </citation>
    <scope>NUCLEOTIDE SEQUENCE</scope>
    <source>
        <strain evidence="3">Na p29</strain>
    </source>
</reference>
<keyword evidence="4" id="KW-1185">Reference proteome</keyword>
<keyword evidence="2" id="KW-1133">Transmembrane helix</keyword>
<evidence type="ECO:0000313" key="3">
    <source>
        <dbReference type="EMBL" id="MCY1009879.1"/>
    </source>
</evidence>
<name>A0A9X3EUX5_9BACT</name>
<dbReference type="EMBL" id="JAPNKE010000002">
    <property type="protein sequence ID" value="MCY1009879.1"/>
    <property type="molecule type" value="Genomic_DNA"/>
</dbReference>
<protein>
    <submittedName>
        <fullName evidence="3">Uncharacterized protein</fullName>
    </submittedName>
</protein>
<sequence length="251" mass="27755">MKGETLQLQLREFFAWRPHDCEAKVQELCESSQHFRSIALSGPHGRFTCRPRARPEDYLAEQLRLDGLAGPWKPTGSGVSATPRTKPPPPPIDPVALARLEREAVGATHGREAAAAALKHVKGTDYALREQIDALDRVQIERRAAWQEHRERRHRNFGFASLAPMTAGLGMFVFGSVHLAELYAIRHGKQEFASRAEYEAAKQDAARNTAIGHLVALPLLAVGITMFVLGVRGARVGRRISVGSDGLRVRF</sequence>
<keyword evidence="2" id="KW-0812">Transmembrane</keyword>